<evidence type="ECO:0000259" key="5">
    <source>
        <dbReference type="PROSITE" id="PS50222"/>
    </source>
</evidence>
<reference evidence="6" key="1">
    <citation type="journal article" date="2020" name="J Insects Food Feed">
        <title>The yellow mealworm (Tenebrio molitor) genome: a resource for the emerging insects as food and feed industry.</title>
        <authorList>
            <person name="Eriksson T."/>
            <person name="Andere A."/>
            <person name="Kelstrup H."/>
            <person name="Emery V."/>
            <person name="Picard C."/>
        </authorList>
    </citation>
    <scope>NUCLEOTIDE SEQUENCE</scope>
    <source>
        <strain evidence="6">Stoneville</strain>
        <tissue evidence="6">Whole head</tissue>
    </source>
</reference>
<dbReference type="GO" id="GO:0005615">
    <property type="term" value="C:extracellular space"/>
    <property type="evidence" value="ECO:0007669"/>
    <property type="project" value="TreeGrafter"/>
</dbReference>
<dbReference type="PANTHER" id="PTHR45712:SF22">
    <property type="entry name" value="INSULIN-LIKE GROWTH FACTOR-BINDING PROTEIN COMPLEX ACID LABILE SUBUNIT"/>
    <property type="match status" value="1"/>
</dbReference>
<dbReference type="SUPFAM" id="SSF47473">
    <property type="entry name" value="EF-hand"/>
    <property type="match status" value="1"/>
</dbReference>
<dbReference type="Gene3D" id="1.10.238.10">
    <property type="entry name" value="EF-hand"/>
    <property type="match status" value="1"/>
</dbReference>
<dbReference type="InterPro" id="IPR018247">
    <property type="entry name" value="EF_Hand_1_Ca_BS"/>
</dbReference>
<feature type="domain" description="EF-hand" evidence="5">
    <location>
        <begin position="97"/>
        <end position="132"/>
    </location>
</feature>
<dbReference type="PRINTS" id="PR00019">
    <property type="entry name" value="LEURICHRPT"/>
</dbReference>
<dbReference type="EMBL" id="JABDTM020018179">
    <property type="protein sequence ID" value="KAH0818213.1"/>
    <property type="molecule type" value="Genomic_DNA"/>
</dbReference>
<reference evidence="6" key="2">
    <citation type="submission" date="2021-08" db="EMBL/GenBank/DDBJ databases">
        <authorList>
            <person name="Eriksson T."/>
        </authorList>
    </citation>
    <scope>NUCLEOTIDE SEQUENCE</scope>
    <source>
        <strain evidence="6">Stoneville</strain>
        <tissue evidence="6">Whole head</tissue>
    </source>
</reference>
<dbReference type="PANTHER" id="PTHR45712">
    <property type="entry name" value="AGAP008170-PA"/>
    <property type="match status" value="1"/>
</dbReference>
<sequence>MVDEDSFKHIFSQFFPLGEIRAVRHDLIKRKEEEKPRLEKVQVAEILIGVAEGRHRPARAEPLKKSSRGAIRPASVNGISAIKSDFLSILSKVSRGSVQEKLQWVFGLYDLNGDGLITKTEMVDVVSSIYEMLGRATHPTVNDTSAKDHVEKIFHLIDTNKDGVVTIEELVQWCSRDEHVLKSLETLDTCPEHCKCDIFEKLRRATCIKRNLAGIESNLPQQTQLLDLSYNQISRLGDHIFSEQKLVELKLLNISHNKVGQIHMNAFVGLGRLKSLDLSYNSIQYILNHWFLNMNSLEELYFRGNSFSKLTEGPIFESRTLKRLDLSLCRISYVGVETMTGLPNLEILNLSENYLIQLNVATVQPLSSLSILNINNNSFHCNDALRNLTDYCSQKGISFEDPCRKKILESEKFQRMVNMADPEDEKNSWIYDDQEGRNDTTKPTIDQCNITHVDKSLLQEIVDLSPFLSLLIPFIYGIAVGVLIAYIIGSFTKKKKDLNESTYFSFDETNHLHRSRSRFNRVSGRFSRAYSAEERQALPLREWNLSESTPVLFRKNQSNL</sequence>
<dbReference type="InterPro" id="IPR011992">
    <property type="entry name" value="EF-hand-dom_pair"/>
</dbReference>
<evidence type="ECO:0000256" key="4">
    <source>
        <dbReference type="SAM" id="Phobius"/>
    </source>
</evidence>
<dbReference type="GO" id="GO:0005509">
    <property type="term" value="F:calcium ion binding"/>
    <property type="evidence" value="ECO:0007669"/>
    <property type="project" value="InterPro"/>
</dbReference>
<dbReference type="PROSITE" id="PS50222">
    <property type="entry name" value="EF_HAND_2"/>
    <property type="match status" value="2"/>
</dbReference>
<organism evidence="6 7">
    <name type="scientific">Tenebrio molitor</name>
    <name type="common">Yellow mealworm beetle</name>
    <dbReference type="NCBI Taxonomy" id="7067"/>
    <lineage>
        <taxon>Eukaryota</taxon>
        <taxon>Metazoa</taxon>
        <taxon>Ecdysozoa</taxon>
        <taxon>Arthropoda</taxon>
        <taxon>Hexapoda</taxon>
        <taxon>Insecta</taxon>
        <taxon>Pterygota</taxon>
        <taxon>Neoptera</taxon>
        <taxon>Endopterygota</taxon>
        <taxon>Coleoptera</taxon>
        <taxon>Polyphaga</taxon>
        <taxon>Cucujiformia</taxon>
        <taxon>Tenebrionidae</taxon>
        <taxon>Tenebrio</taxon>
    </lineage>
</organism>
<dbReference type="CDD" id="cd00051">
    <property type="entry name" value="EFh"/>
    <property type="match status" value="1"/>
</dbReference>
<dbReference type="InterPro" id="IPR050333">
    <property type="entry name" value="SLRP"/>
</dbReference>
<dbReference type="SMART" id="SM00054">
    <property type="entry name" value="EFh"/>
    <property type="match status" value="2"/>
</dbReference>
<dbReference type="PROSITE" id="PS00018">
    <property type="entry name" value="EF_HAND_1"/>
    <property type="match status" value="2"/>
</dbReference>
<keyword evidence="7" id="KW-1185">Reference proteome</keyword>
<keyword evidence="4" id="KW-0812">Transmembrane</keyword>
<evidence type="ECO:0000313" key="7">
    <source>
        <dbReference type="Proteomes" id="UP000719412"/>
    </source>
</evidence>
<dbReference type="InterPro" id="IPR001611">
    <property type="entry name" value="Leu-rich_rpt"/>
</dbReference>
<keyword evidence="3" id="KW-0106">Calcium</keyword>
<evidence type="ECO:0000256" key="1">
    <source>
        <dbReference type="ARBA" id="ARBA00022614"/>
    </source>
</evidence>
<keyword evidence="4" id="KW-1133">Transmembrane helix</keyword>
<dbReference type="Pfam" id="PF13855">
    <property type="entry name" value="LRR_8"/>
    <property type="match status" value="2"/>
</dbReference>
<keyword evidence="4" id="KW-0472">Membrane</keyword>
<name>A0A8J6LG83_TENMO</name>
<dbReference type="InterPro" id="IPR002048">
    <property type="entry name" value="EF_hand_dom"/>
</dbReference>
<proteinExistence type="predicted"/>
<dbReference type="Pfam" id="PF13499">
    <property type="entry name" value="EF-hand_7"/>
    <property type="match status" value="1"/>
</dbReference>
<dbReference type="PRINTS" id="PR00450">
    <property type="entry name" value="RECOVERIN"/>
</dbReference>
<gene>
    <name evidence="6" type="ORF">GEV33_004581</name>
</gene>
<dbReference type="Gene3D" id="3.80.10.10">
    <property type="entry name" value="Ribonuclease Inhibitor"/>
    <property type="match status" value="2"/>
</dbReference>
<feature type="domain" description="EF-hand" evidence="5">
    <location>
        <begin position="145"/>
        <end position="180"/>
    </location>
</feature>
<evidence type="ECO:0000256" key="2">
    <source>
        <dbReference type="ARBA" id="ARBA00022737"/>
    </source>
</evidence>
<dbReference type="AlphaFoldDB" id="A0A8J6LG83"/>
<feature type="transmembrane region" description="Helical" evidence="4">
    <location>
        <begin position="467"/>
        <end position="488"/>
    </location>
</feature>
<evidence type="ECO:0000256" key="3">
    <source>
        <dbReference type="ARBA" id="ARBA00022837"/>
    </source>
</evidence>
<dbReference type="InterPro" id="IPR003591">
    <property type="entry name" value="Leu-rich_rpt_typical-subtyp"/>
</dbReference>
<dbReference type="Proteomes" id="UP000719412">
    <property type="component" value="Unassembled WGS sequence"/>
</dbReference>
<protein>
    <recommendedName>
        <fullName evidence="5">EF-hand domain-containing protein</fullName>
    </recommendedName>
</protein>
<accession>A0A8J6LG83</accession>
<keyword evidence="2" id="KW-0677">Repeat</keyword>
<comment type="caution">
    <text evidence="6">The sequence shown here is derived from an EMBL/GenBank/DDBJ whole genome shotgun (WGS) entry which is preliminary data.</text>
</comment>
<evidence type="ECO:0000313" key="6">
    <source>
        <dbReference type="EMBL" id="KAH0818213.1"/>
    </source>
</evidence>
<dbReference type="SMART" id="SM00369">
    <property type="entry name" value="LRR_TYP"/>
    <property type="match status" value="5"/>
</dbReference>
<dbReference type="SUPFAM" id="SSF52058">
    <property type="entry name" value="L domain-like"/>
    <property type="match status" value="1"/>
</dbReference>
<dbReference type="InterPro" id="IPR032675">
    <property type="entry name" value="LRR_dom_sf"/>
</dbReference>
<keyword evidence="1" id="KW-0433">Leucine-rich repeat</keyword>
<dbReference type="PROSITE" id="PS51450">
    <property type="entry name" value="LRR"/>
    <property type="match status" value="1"/>
</dbReference>